<protein>
    <recommendedName>
        <fullName evidence="1">DUF403 domain-containing protein</fullName>
    </recommendedName>
</protein>
<feature type="domain" description="DUF403" evidence="1">
    <location>
        <begin position="1"/>
        <end position="308"/>
    </location>
</feature>
<dbReference type="InParanoid" id="A0A517SGC6"/>
<dbReference type="KEGG" id="ccos:Pan44_32260"/>
<evidence type="ECO:0000259" key="1">
    <source>
        <dbReference type="Pfam" id="PF04168"/>
    </source>
</evidence>
<dbReference type="PANTHER" id="PTHR34595">
    <property type="entry name" value="BLR5612 PROTEIN"/>
    <property type="match status" value="1"/>
</dbReference>
<dbReference type="Pfam" id="PF04168">
    <property type="entry name" value="Alpha-E"/>
    <property type="match status" value="1"/>
</dbReference>
<name>A0A517SGC6_9PLAN</name>
<dbReference type="Proteomes" id="UP000315700">
    <property type="component" value="Chromosome"/>
</dbReference>
<dbReference type="InterPro" id="IPR007296">
    <property type="entry name" value="DUF403"/>
</dbReference>
<dbReference type="InterPro" id="IPR051680">
    <property type="entry name" value="ATP-dep_Glu-Cys_Ligase-2"/>
</dbReference>
<accession>A0A517SGC6</accession>
<evidence type="ECO:0000313" key="2">
    <source>
        <dbReference type="EMBL" id="QDT55184.1"/>
    </source>
</evidence>
<dbReference type="PANTHER" id="PTHR34595:SF7">
    <property type="entry name" value="SLL1039 PROTEIN"/>
    <property type="match status" value="1"/>
</dbReference>
<sequence length="322" mass="36876">MLSRVAESVYWLSRYIERAENTARCIDVNISLTLDLGDEWANQWAPLVFTTGGHELFADRYGEPTRENVLKFLTFDRENPNSIFSCIAAARQNARSVRESLSTSVWEELNRFYLRLNEARMSGDLDTSIYDDVKRASQLLTGIMDSTQTHNEAWHFARLGRLLERGDQTSRILDVKYFILLPTIQDVGSSFDITQWSALLKSASALNMYRRVHHRIVPARVVEFIALDRDFPRSMRFCISRAEHSLHKITGTAPDVYSLPVEQELGRARAELEFAKAEQIIKEGLHEFIDKFQDCVIRVGTLIATSFFDDQPDASQEGSQTQ</sequence>
<gene>
    <name evidence="2" type="ORF">Pan44_32260</name>
</gene>
<dbReference type="OrthoDB" id="9803532at2"/>
<dbReference type="EMBL" id="CP036271">
    <property type="protein sequence ID" value="QDT55184.1"/>
    <property type="molecule type" value="Genomic_DNA"/>
</dbReference>
<reference evidence="2 3" key="1">
    <citation type="submission" date="2019-02" db="EMBL/GenBank/DDBJ databases">
        <title>Deep-cultivation of Planctomycetes and their phenomic and genomic characterization uncovers novel biology.</title>
        <authorList>
            <person name="Wiegand S."/>
            <person name="Jogler M."/>
            <person name="Boedeker C."/>
            <person name="Pinto D."/>
            <person name="Vollmers J."/>
            <person name="Rivas-Marin E."/>
            <person name="Kohn T."/>
            <person name="Peeters S.H."/>
            <person name="Heuer A."/>
            <person name="Rast P."/>
            <person name="Oberbeckmann S."/>
            <person name="Bunk B."/>
            <person name="Jeske O."/>
            <person name="Meyerdierks A."/>
            <person name="Storesund J.E."/>
            <person name="Kallscheuer N."/>
            <person name="Luecker S."/>
            <person name="Lage O.M."/>
            <person name="Pohl T."/>
            <person name="Merkel B.J."/>
            <person name="Hornburger P."/>
            <person name="Mueller R.-W."/>
            <person name="Bruemmer F."/>
            <person name="Labrenz M."/>
            <person name="Spormann A.M."/>
            <person name="Op den Camp H."/>
            <person name="Overmann J."/>
            <person name="Amann R."/>
            <person name="Jetten M.S.M."/>
            <person name="Mascher T."/>
            <person name="Medema M.H."/>
            <person name="Devos D.P."/>
            <person name="Kaster A.-K."/>
            <person name="Ovreas L."/>
            <person name="Rohde M."/>
            <person name="Galperin M.Y."/>
            <person name="Jogler C."/>
        </authorList>
    </citation>
    <scope>NUCLEOTIDE SEQUENCE [LARGE SCALE GENOMIC DNA]</scope>
    <source>
        <strain evidence="2 3">Pan44</strain>
    </source>
</reference>
<dbReference type="RefSeq" id="WP_145030963.1">
    <property type="nucleotide sequence ID" value="NZ_CP036271.1"/>
</dbReference>
<organism evidence="2 3">
    <name type="scientific">Caulifigura coniformis</name>
    <dbReference type="NCBI Taxonomy" id="2527983"/>
    <lineage>
        <taxon>Bacteria</taxon>
        <taxon>Pseudomonadati</taxon>
        <taxon>Planctomycetota</taxon>
        <taxon>Planctomycetia</taxon>
        <taxon>Planctomycetales</taxon>
        <taxon>Planctomycetaceae</taxon>
        <taxon>Caulifigura</taxon>
    </lineage>
</organism>
<evidence type="ECO:0000313" key="3">
    <source>
        <dbReference type="Proteomes" id="UP000315700"/>
    </source>
</evidence>
<proteinExistence type="predicted"/>
<keyword evidence="3" id="KW-1185">Reference proteome</keyword>
<dbReference type="AlphaFoldDB" id="A0A517SGC6"/>